<organism evidence="1 2">
    <name type="scientific">Micromonospora saelicesensis</name>
    <dbReference type="NCBI Taxonomy" id="285676"/>
    <lineage>
        <taxon>Bacteria</taxon>
        <taxon>Bacillati</taxon>
        <taxon>Actinomycetota</taxon>
        <taxon>Actinomycetes</taxon>
        <taxon>Micromonosporales</taxon>
        <taxon>Micromonosporaceae</taxon>
        <taxon>Micromonospora</taxon>
    </lineage>
</organism>
<dbReference type="RefSeq" id="WP_208603843.1">
    <property type="nucleotide sequence ID" value="NZ_FMCR01000005.1"/>
</dbReference>
<name>A0A1C4Z9Z4_9ACTN</name>
<dbReference type="Proteomes" id="UP000198864">
    <property type="component" value="Unassembled WGS sequence"/>
</dbReference>
<accession>A0A1C4Z9Z4</accession>
<sequence length="401" mass="44908">MEPRTLSQVLEFERRIVPVAGLIRAAQIRGDGDQATAQLDRLCRDVEQLDPLMPASQIEATVHDLRAWSEAGFLEKPAFDATRDTVPAPEDGEVAAFVGPVTLPNGDGSRGAFLEAFTVVRQDPDCTPELQSRYPHDKAVFQSTRLLSASPGLRDGNCVVFFPENIPTATPTVNQSFAWFFFNRHTAIYARTLEIVARLCGAGSPFADTKVLASAEVDPEDVYQARCVWGYLHDYYHHTGPRPLDQHLALKTKWRPGLSEELKVDLKSAIACYEESVPYGDVIFEYIILERLFRYPAEPRPLRNFDSGTGFALGTWLAEHGLFTIGDDGRRRLASKAEIVASAKELVRTIEEFEAIADDETYREKITDFLYERLLLEPENKTDRYGGPRASLSLWGSEVHV</sequence>
<reference evidence="1 2" key="1">
    <citation type="submission" date="2016-06" db="EMBL/GenBank/DDBJ databases">
        <authorList>
            <person name="Kjaerup R.B."/>
            <person name="Dalgaard T.S."/>
            <person name="Juul-Madsen H.R."/>
        </authorList>
    </citation>
    <scope>NUCLEOTIDE SEQUENCE [LARGE SCALE GENOMIC DNA]</scope>
    <source>
        <strain evidence="1 2">DSM 44871</strain>
    </source>
</reference>
<protein>
    <submittedName>
        <fullName evidence="1">Uncharacterized protein</fullName>
    </submittedName>
</protein>
<proteinExistence type="predicted"/>
<evidence type="ECO:0000313" key="2">
    <source>
        <dbReference type="Proteomes" id="UP000198864"/>
    </source>
</evidence>
<dbReference type="STRING" id="285676.GA0070561_5104"/>
<dbReference type="InterPro" id="IPR046306">
    <property type="entry name" value="DUF6421"/>
</dbReference>
<dbReference type="AlphaFoldDB" id="A0A1C4Z9Z4"/>
<evidence type="ECO:0000313" key="1">
    <source>
        <dbReference type="EMBL" id="SCF29551.1"/>
    </source>
</evidence>
<dbReference type="Pfam" id="PF19985">
    <property type="entry name" value="DUF6421"/>
    <property type="match status" value="1"/>
</dbReference>
<gene>
    <name evidence="1" type="ORF">GA0070561_5104</name>
</gene>
<dbReference type="EMBL" id="FMCR01000005">
    <property type="protein sequence ID" value="SCF29551.1"/>
    <property type="molecule type" value="Genomic_DNA"/>
</dbReference>